<keyword evidence="7 9" id="KW-0811">Translocation</keyword>
<evidence type="ECO:0000313" key="13">
    <source>
        <dbReference type="EMBL" id="AKQ02442.1"/>
    </source>
</evidence>
<sequence>MEKRTSSTIIFSIIIATSILAGLFAFPKGFGASHLPWRLGLDLIGGTTLVYDVDLTGIPSDEQEGAVAGLKEVIEKRVNLFGVSEPRVNIVEKESGYQLLVDLAGVHDIRDAINQIKETPVLDFREVGRDEGGETVYTPTELTGRFITSATLGFNNVDNSPLVVLNFNDEGAKLFEEITARNVGKLLAVFLDGQSITEPVVQQKITGGTAQITGRFTIEEARLLVERFNAGALSAPIKLTNQRTVSPSAAGDSLNRMIEAWLIGTALIMLFMVLYYRSLGGFAVIALFIYIVLTLALFKVIPNFTMTLAGIAGFVLSIGLAVDANILIFERTKEEMKKGMAREDAINAGFKRAWPSIRDANISTTITSIILYFFTSSFVKGFALTLGLGVLTSMFSAIFVTRTILRIFVRNKS</sequence>
<comment type="function">
    <text evidence="9">Part of the Sec protein translocase complex. Interacts with the SecYEG preprotein conducting channel. SecDF uses the proton motive force (PMF) to complete protein translocation after the ATP-dependent function of SecA.</text>
</comment>
<dbReference type="PANTHER" id="PTHR30081:SF1">
    <property type="entry name" value="PROTEIN TRANSLOCASE SUBUNIT SECD"/>
    <property type="match status" value="1"/>
</dbReference>
<reference evidence="13" key="1">
    <citation type="journal article" date="2015" name="ISME J.">
        <title>Aquifer environment selects for microbial species cohorts in sediment and groundwater.</title>
        <authorList>
            <person name="Hug L.A."/>
            <person name="Thomas B.C."/>
            <person name="Brown C.T."/>
            <person name="Frischkorn K.R."/>
            <person name="Williams K.H."/>
            <person name="Tringe S.G."/>
            <person name="Banfield J.F."/>
        </authorList>
    </citation>
    <scope>NUCLEOTIDE SEQUENCE</scope>
</reference>
<evidence type="ECO:0000256" key="5">
    <source>
        <dbReference type="ARBA" id="ARBA00022927"/>
    </source>
</evidence>
<dbReference type="SUPFAM" id="SSF82866">
    <property type="entry name" value="Multidrug efflux transporter AcrB transmembrane domain"/>
    <property type="match status" value="1"/>
</dbReference>
<name>A0A0H4T7L3_9BACT</name>
<feature type="domain" description="SecDF P1 head subdomain" evidence="12">
    <location>
        <begin position="136"/>
        <end position="235"/>
    </location>
</feature>
<dbReference type="InterPro" id="IPR048634">
    <property type="entry name" value="SecD_SecF_C"/>
</dbReference>
<dbReference type="GO" id="GO:0005886">
    <property type="term" value="C:plasma membrane"/>
    <property type="evidence" value="ECO:0007669"/>
    <property type="project" value="UniProtKB-SubCell"/>
</dbReference>
<feature type="transmembrane region" description="Helical" evidence="9">
    <location>
        <begin position="282"/>
        <end position="301"/>
    </location>
</feature>
<dbReference type="PANTHER" id="PTHR30081">
    <property type="entry name" value="PROTEIN-EXPORT MEMBRANE PROTEIN SEC"/>
    <property type="match status" value="1"/>
</dbReference>
<keyword evidence="6 9" id="KW-1133">Transmembrane helix</keyword>
<evidence type="ECO:0000256" key="7">
    <source>
        <dbReference type="ARBA" id="ARBA00023010"/>
    </source>
</evidence>
<evidence type="ECO:0000256" key="3">
    <source>
        <dbReference type="ARBA" id="ARBA00022475"/>
    </source>
</evidence>
<feature type="transmembrane region" description="Helical" evidence="9">
    <location>
        <begin position="307"/>
        <end position="329"/>
    </location>
</feature>
<dbReference type="Pfam" id="PF22599">
    <property type="entry name" value="SecDF_P1_head"/>
    <property type="match status" value="1"/>
</dbReference>
<dbReference type="GO" id="GO:0015450">
    <property type="term" value="F:protein-transporting ATPase activity"/>
    <property type="evidence" value="ECO:0007669"/>
    <property type="project" value="InterPro"/>
</dbReference>
<evidence type="ECO:0000256" key="6">
    <source>
        <dbReference type="ARBA" id="ARBA00022989"/>
    </source>
</evidence>
<feature type="transmembrane region" description="Helical" evidence="9">
    <location>
        <begin position="7"/>
        <end position="26"/>
    </location>
</feature>
<dbReference type="GO" id="GO:0043952">
    <property type="term" value="P:protein transport by the Sec complex"/>
    <property type="evidence" value="ECO:0007669"/>
    <property type="project" value="UniProtKB-UniRule"/>
</dbReference>
<keyword evidence="4 9" id="KW-0812">Transmembrane</keyword>
<comment type="similarity">
    <text evidence="9">Belongs to the SecD/SecF family. SecD subfamily.</text>
</comment>
<dbReference type="EMBL" id="KT007000">
    <property type="protein sequence ID" value="AKQ02442.1"/>
    <property type="molecule type" value="Genomic_DNA"/>
</dbReference>
<keyword evidence="8 9" id="KW-0472">Membrane</keyword>
<comment type="subcellular location">
    <subcellularLocation>
        <location evidence="1 9">Cell membrane</location>
        <topology evidence="1 9">Multi-pass membrane protein</topology>
    </subcellularLocation>
</comment>
<feature type="transmembrane region" description="Helical" evidence="9">
    <location>
        <begin position="360"/>
        <end position="379"/>
    </location>
</feature>
<keyword evidence="5 9" id="KW-0653">Protein transport</keyword>
<organism evidence="13">
    <name type="scientific">uncultured Parcubacteria bacterium Rifle_16ft_4_minimus_37647</name>
    <dbReference type="NCBI Taxonomy" id="1665140"/>
    <lineage>
        <taxon>Bacteria</taxon>
        <taxon>Candidatus Parcubacteria</taxon>
        <taxon>environmental samples</taxon>
    </lineage>
</organism>
<evidence type="ECO:0000256" key="1">
    <source>
        <dbReference type="ARBA" id="ARBA00004651"/>
    </source>
</evidence>
<gene>
    <name evidence="9" type="primary">secD</name>
</gene>
<dbReference type="Gene3D" id="3.30.1360.200">
    <property type="match status" value="1"/>
</dbReference>
<dbReference type="HAMAP" id="MF_01463_B">
    <property type="entry name" value="SecD_B"/>
    <property type="match status" value="1"/>
</dbReference>
<evidence type="ECO:0000256" key="8">
    <source>
        <dbReference type="ARBA" id="ARBA00023136"/>
    </source>
</evidence>
<proteinExistence type="inferred from homology"/>
<dbReference type="GO" id="GO:0006605">
    <property type="term" value="P:protein targeting"/>
    <property type="evidence" value="ECO:0007669"/>
    <property type="project" value="UniProtKB-UniRule"/>
</dbReference>
<dbReference type="InterPro" id="IPR055344">
    <property type="entry name" value="SecD_SecF_C_bact"/>
</dbReference>
<keyword evidence="2 9" id="KW-0813">Transport</keyword>
<dbReference type="GO" id="GO:0065002">
    <property type="term" value="P:intracellular protein transmembrane transport"/>
    <property type="evidence" value="ECO:0007669"/>
    <property type="project" value="UniProtKB-UniRule"/>
</dbReference>
<dbReference type="InterPro" id="IPR048631">
    <property type="entry name" value="SecD_1st"/>
</dbReference>
<protein>
    <recommendedName>
        <fullName evidence="9">Protein translocase subunit SecD</fullName>
    </recommendedName>
</protein>
<dbReference type="InterPro" id="IPR005791">
    <property type="entry name" value="SecD"/>
</dbReference>
<evidence type="ECO:0000259" key="10">
    <source>
        <dbReference type="Pfam" id="PF02355"/>
    </source>
</evidence>
<accession>A0A0H4T7L3</accession>
<feature type="domain" description="Protein translocase subunit SecDF P1" evidence="11">
    <location>
        <begin position="71"/>
        <end position="127"/>
    </location>
</feature>
<evidence type="ECO:0000256" key="2">
    <source>
        <dbReference type="ARBA" id="ARBA00022448"/>
    </source>
</evidence>
<evidence type="ECO:0000256" key="4">
    <source>
        <dbReference type="ARBA" id="ARBA00022692"/>
    </source>
</evidence>
<evidence type="ECO:0000256" key="9">
    <source>
        <dbReference type="HAMAP-Rule" id="MF_01463"/>
    </source>
</evidence>
<dbReference type="NCBIfam" id="TIGR00916">
    <property type="entry name" value="2A0604s01"/>
    <property type="match status" value="1"/>
</dbReference>
<dbReference type="Pfam" id="PF21760">
    <property type="entry name" value="SecD_1st"/>
    <property type="match status" value="1"/>
</dbReference>
<feature type="domain" description="Protein export membrane protein SecD/SecF C-terminal" evidence="10">
    <location>
        <begin position="237"/>
        <end position="408"/>
    </location>
</feature>
<dbReference type="Pfam" id="PF02355">
    <property type="entry name" value="SecD_SecF_C"/>
    <property type="match status" value="1"/>
</dbReference>
<dbReference type="AlphaFoldDB" id="A0A0H4T7L3"/>
<feature type="transmembrane region" description="Helical" evidence="9">
    <location>
        <begin position="258"/>
        <end position="275"/>
    </location>
</feature>
<keyword evidence="3 9" id="KW-1003">Cell membrane</keyword>
<dbReference type="InterPro" id="IPR054384">
    <property type="entry name" value="SecDF_P1_head"/>
</dbReference>
<evidence type="ECO:0000259" key="12">
    <source>
        <dbReference type="Pfam" id="PF22599"/>
    </source>
</evidence>
<dbReference type="Gene3D" id="1.20.1640.10">
    <property type="entry name" value="Multidrug efflux transporter AcrB transmembrane domain"/>
    <property type="match status" value="1"/>
</dbReference>
<evidence type="ECO:0000259" key="11">
    <source>
        <dbReference type="Pfam" id="PF21760"/>
    </source>
</evidence>
<feature type="transmembrane region" description="Helical" evidence="9">
    <location>
        <begin position="385"/>
        <end position="405"/>
    </location>
</feature>
<dbReference type="NCBIfam" id="TIGR01129">
    <property type="entry name" value="secD"/>
    <property type="match status" value="1"/>
</dbReference>
<comment type="subunit">
    <text evidence="9">Forms a complex with SecF. Part of the essential Sec protein translocation apparatus which comprises SecA, SecYEG and auxiliary proteins SecDF. Other proteins may also be involved.</text>
</comment>
<dbReference type="InterPro" id="IPR022813">
    <property type="entry name" value="SecD/SecF_arch_bac"/>
</dbReference>